<evidence type="ECO:0000256" key="1">
    <source>
        <dbReference type="SAM" id="Phobius"/>
    </source>
</evidence>
<feature type="transmembrane region" description="Helical" evidence="1">
    <location>
        <begin position="868"/>
        <end position="887"/>
    </location>
</feature>
<dbReference type="AlphaFoldDB" id="A0A5B7YF24"/>
<accession>A0A5B7YF24</accession>
<dbReference type="SUPFAM" id="SSF82693">
    <property type="entry name" value="Multidrug efflux transporter AcrB pore domain, PN1, PN2, PC1 and PC2 subdomains"/>
    <property type="match status" value="2"/>
</dbReference>
<dbReference type="PANTHER" id="PTHR32063">
    <property type="match status" value="1"/>
</dbReference>
<reference evidence="2 3" key="1">
    <citation type="submission" date="2019-04" db="EMBL/GenBank/DDBJ databases">
        <title>Salinimonas iocasae sp. nov., a halophilic bacterium isolated from the outer tube casing of tubeworms in Okinawa Trough.</title>
        <authorList>
            <person name="Zhang H."/>
            <person name="Wang H."/>
            <person name="Li C."/>
        </authorList>
    </citation>
    <scope>NUCLEOTIDE SEQUENCE [LARGE SCALE GENOMIC DNA]</scope>
    <source>
        <strain evidence="2 3">KX18D6</strain>
    </source>
</reference>
<dbReference type="GO" id="GO:0005886">
    <property type="term" value="C:plasma membrane"/>
    <property type="evidence" value="ECO:0007669"/>
    <property type="project" value="TreeGrafter"/>
</dbReference>
<sequence>MDSDNTTQRSRFNPIAWMAGNSIAANLLMLVLLGGGVITAFTIQKEVYPEFELGIVEVVVEYPGASPEEVEKGILQPVEEAVRGVQGIREMTSTAREGSGIVSLELVSGLDRMKAFQDIDQAVNRIRTFPVDAEEPEVTMQVQQRDVMELGLYGDVDIWTLRKLAEQLRDRLVSEPAITQVEIGGVPDYVTHVEIPKQTLRQYGITLSQVADLIEQASQDVPAGEIKTNEGEILVRVKERKQWAQEYGQIPVVTNVSGDIVYLKDIATIYDGFEEAGFHSQFNRQPSVEIEIFRVGQQSPLEIAQTVETIFAELDSTLPEGVNYRIDSNRAEDFNDRLFLLLDNGWMAIVIVLIILSLFLEYRLAFWIMMGMTISFVGGIMFLPMIGVSINMISMFAFLVVLGIVVDDAIVVGENIHEYRQQGMDGLSAAIKGAQDIAAPVTFTILTTIVAFLPVMFMPGTTGLFWWPLPAVVITVLLISLVEALFILPAHLAHSKREKVSEAPSMVARIKASFASGLERFIKNRYKPFLTRCLRHRYLTLLCALCLLAVTGAFATSDHLGVIMMPREAANEIEAGVRLPVGTTDAKAAEVAQNITNATYEMFQRENLFEVAEGIKTNVRGESFIDVEIVLLPPDERDMSAAAVIELWRNEIGDIDGVNQITFETERGPGGWRDDISVDLSHNDLAVLGQASQRFVQLMKAFSQTRDVNDSYRPGKKQLDFTLLPAGEALGLTPDYVGRQIRDAFYGAVALRQLRGTNEVEVRVKLPRAEREQQSTLDNFVLITPTGGEVPLMDVVKLNEAESYSSLDRRDGRRVITVGMDVEPAGAVNQVLDAINQEVLPQLLNEYPGLTWTFRGSQAEMRESTSTLWIGFSMAMFVIYSLLAIAFRSYTQPFIVMLAIPFGAIGAVAGHVLFGYDLSIVSLMGLVALSGVVVNGALIMVDYANRRATEIPVYDAIVEAGVRRFRPIALTTMTTFGGLTPIILEQSRQAYQLIPMAISLGFGIVFATAIMSIIVPCFYLILEDIKSSVSQLAGTDSAKASE</sequence>
<protein>
    <submittedName>
        <fullName evidence="2">Efflux RND transporter permease subunit</fullName>
    </submittedName>
</protein>
<dbReference type="PANTHER" id="PTHR32063:SF33">
    <property type="entry name" value="RND SUPERFAMILY EFFLUX PUMP PERMEASE COMPONENT"/>
    <property type="match status" value="1"/>
</dbReference>
<dbReference type="InterPro" id="IPR027463">
    <property type="entry name" value="AcrB_DN_DC_subdom"/>
</dbReference>
<feature type="transmembrane region" description="Helical" evidence="1">
    <location>
        <begin position="538"/>
        <end position="557"/>
    </location>
</feature>
<dbReference type="OrthoDB" id="5287122at2"/>
<feature type="transmembrane region" description="Helical" evidence="1">
    <location>
        <begin position="464"/>
        <end position="488"/>
    </location>
</feature>
<feature type="transmembrane region" description="Helical" evidence="1">
    <location>
        <begin position="920"/>
        <end position="944"/>
    </location>
</feature>
<gene>
    <name evidence="2" type="ORF">FBQ74_10600</name>
</gene>
<feature type="transmembrane region" description="Helical" evidence="1">
    <location>
        <begin position="996"/>
        <end position="1022"/>
    </location>
</feature>
<keyword evidence="1" id="KW-0812">Transmembrane</keyword>
<dbReference type="GO" id="GO:0042910">
    <property type="term" value="F:xenobiotic transmembrane transporter activity"/>
    <property type="evidence" value="ECO:0007669"/>
    <property type="project" value="TreeGrafter"/>
</dbReference>
<dbReference type="Pfam" id="PF00873">
    <property type="entry name" value="ACR_tran"/>
    <property type="match status" value="1"/>
</dbReference>
<organism evidence="2 3">
    <name type="scientific">Salinimonas iocasae</name>
    <dbReference type="NCBI Taxonomy" id="2572577"/>
    <lineage>
        <taxon>Bacteria</taxon>
        <taxon>Pseudomonadati</taxon>
        <taxon>Pseudomonadota</taxon>
        <taxon>Gammaproteobacteria</taxon>
        <taxon>Alteromonadales</taxon>
        <taxon>Alteromonadaceae</taxon>
        <taxon>Alteromonas/Salinimonas group</taxon>
        <taxon>Salinimonas</taxon>
    </lineage>
</organism>
<name>A0A5B7YF24_9ALTE</name>
<dbReference type="Gene3D" id="3.30.70.1440">
    <property type="entry name" value="Multidrug efflux transporter AcrB pore domain"/>
    <property type="match status" value="1"/>
</dbReference>
<dbReference type="InterPro" id="IPR001036">
    <property type="entry name" value="Acrflvin-R"/>
</dbReference>
<evidence type="ECO:0000313" key="2">
    <source>
        <dbReference type="EMBL" id="QCZ93906.1"/>
    </source>
</evidence>
<evidence type="ECO:0000313" key="3">
    <source>
        <dbReference type="Proteomes" id="UP000304912"/>
    </source>
</evidence>
<dbReference type="Proteomes" id="UP000304912">
    <property type="component" value="Chromosome"/>
</dbReference>
<proteinExistence type="predicted"/>
<dbReference type="KEGG" id="salk:FBQ74_10600"/>
<keyword evidence="3" id="KW-1185">Reference proteome</keyword>
<keyword evidence="1" id="KW-1133">Transmembrane helix</keyword>
<dbReference type="Gene3D" id="3.30.70.1320">
    <property type="entry name" value="Multidrug efflux transporter AcrB pore domain like"/>
    <property type="match status" value="1"/>
</dbReference>
<dbReference type="Gene3D" id="3.30.2090.10">
    <property type="entry name" value="Multidrug efflux transporter AcrB TolC docking domain, DN and DC subdomains"/>
    <property type="match status" value="2"/>
</dbReference>
<dbReference type="Gene3D" id="1.20.1640.10">
    <property type="entry name" value="Multidrug efflux transporter AcrB transmembrane domain"/>
    <property type="match status" value="2"/>
</dbReference>
<dbReference type="PRINTS" id="PR00702">
    <property type="entry name" value="ACRIFLAVINRP"/>
</dbReference>
<dbReference type="Gene3D" id="3.30.70.1430">
    <property type="entry name" value="Multidrug efflux transporter AcrB pore domain"/>
    <property type="match status" value="2"/>
</dbReference>
<feature type="transmembrane region" description="Helical" evidence="1">
    <location>
        <begin position="437"/>
        <end position="458"/>
    </location>
</feature>
<dbReference type="EMBL" id="CP039852">
    <property type="protein sequence ID" value="QCZ93906.1"/>
    <property type="molecule type" value="Genomic_DNA"/>
</dbReference>
<feature type="transmembrane region" description="Helical" evidence="1">
    <location>
        <begin position="338"/>
        <end position="359"/>
    </location>
</feature>
<dbReference type="SUPFAM" id="SSF82866">
    <property type="entry name" value="Multidrug efflux transporter AcrB transmembrane domain"/>
    <property type="match status" value="2"/>
</dbReference>
<feature type="transmembrane region" description="Helical" evidence="1">
    <location>
        <begin position="21"/>
        <end position="43"/>
    </location>
</feature>
<dbReference type="RefSeq" id="WP_139756648.1">
    <property type="nucleotide sequence ID" value="NZ_CP039852.1"/>
</dbReference>
<feature type="transmembrane region" description="Helical" evidence="1">
    <location>
        <begin position="392"/>
        <end position="416"/>
    </location>
</feature>
<keyword evidence="1" id="KW-0472">Membrane</keyword>
<feature type="transmembrane region" description="Helical" evidence="1">
    <location>
        <begin position="366"/>
        <end position="386"/>
    </location>
</feature>
<feature type="transmembrane region" description="Helical" evidence="1">
    <location>
        <begin position="894"/>
        <end position="914"/>
    </location>
</feature>
<dbReference type="SUPFAM" id="SSF82714">
    <property type="entry name" value="Multidrug efflux transporter AcrB TolC docking domain, DN and DC subdomains"/>
    <property type="match status" value="2"/>
</dbReference>